<sequence>MTLPDYSLAGDVKIGQVGIANLRLRTFDIEKLALEMRDRVQRAPKLFERGAVIVDFGGLAELPSVEQAGALIEALRREGVRPVAIAYGSPENDALAQALGLPTLAKFRASYERAGGEPDVPPAPSPAPKSASAPVAANPVTAPSAAASKTSQEGLVITHPVRSGQQVYAEHRDLTVVGTISMDAEVMADGSVHVYGPLRGRALAGARGDTSARIFCNEFNAQLVAIAGHYIVLDEVPETLIGKAVQVWLENDKIQIAAL</sequence>
<dbReference type="PANTHER" id="PTHR34108:SF1">
    <property type="entry name" value="SEPTUM SITE-DETERMINING PROTEIN MINC"/>
    <property type="match status" value="1"/>
</dbReference>
<keyword evidence="4 6" id="KW-0131">Cell cycle</keyword>
<feature type="compositionally biased region" description="Low complexity" evidence="7">
    <location>
        <begin position="128"/>
        <end position="148"/>
    </location>
</feature>
<accession>A0ABX8WSG4</accession>
<dbReference type="NCBIfam" id="TIGR01222">
    <property type="entry name" value="minC"/>
    <property type="match status" value="1"/>
</dbReference>
<evidence type="ECO:0000256" key="1">
    <source>
        <dbReference type="ARBA" id="ARBA00006291"/>
    </source>
</evidence>
<keyword evidence="2 6" id="KW-0132">Cell division</keyword>
<evidence type="ECO:0000259" key="9">
    <source>
        <dbReference type="Pfam" id="PF05209"/>
    </source>
</evidence>
<comment type="subunit">
    <text evidence="6">Interacts with MinD and FtsZ.</text>
</comment>
<dbReference type="Gene3D" id="2.160.20.70">
    <property type="match status" value="1"/>
</dbReference>
<feature type="domain" description="Septum formation inhibitor MinC N-terminal" evidence="9">
    <location>
        <begin position="12"/>
        <end position="82"/>
    </location>
</feature>
<dbReference type="InterPro" id="IPR036145">
    <property type="entry name" value="MinC_C_sf"/>
</dbReference>
<feature type="domain" description="Septum formation inhibitor MinC C-terminal" evidence="8">
    <location>
        <begin position="156"/>
        <end position="256"/>
    </location>
</feature>
<evidence type="ECO:0000256" key="3">
    <source>
        <dbReference type="ARBA" id="ARBA00023210"/>
    </source>
</evidence>
<reference evidence="10 11" key="1">
    <citation type="submission" date="2021-08" db="EMBL/GenBank/DDBJ databases">
        <title>Lysobacter sp. strain CJ11 Genome sequencing and assembly.</title>
        <authorList>
            <person name="Kim I."/>
        </authorList>
    </citation>
    <scope>NUCLEOTIDE SEQUENCE [LARGE SCALE GENOMIC DNA]</scope>
    <source>
        <strain evidence="10 11">CJ11</strain>
    </source>
</reference>
<dbReference type="InterPro" id="IPR005526">
    <property type="entry name" value="Septum_form_inhib_MinC_C"/>
</dbReference>
<evidence type="ECO:0000313" key="10">
    <source>
        <dbReference type="EMBL" id="QYR53739.1"/>
    </source>
</evidence>
<name>A0ABX8WSG4_9GAMM</name>
<dbReference type="HAMAP" id="MF_00267">
    <property type="entry name" value="MinC"/>
    <property type="match status" value="1"/>
</dbReference>
<evidence type="ECO:0000256" key="4">
    <source>
        <dbReference type="ARBA" id="ARBA00023306"/>
    </source>
</evidence>
<feature type="region of interest" description="Disordered" evidence="7">
    <location>
        <begin position="113"/>
        <end position="153"/>
    </location>
</feature>
<evidence type="ECO:0000256" key="6">
    <source>
        <dbReference type="HAMAP-Rule" id="MF_00267"/>
    </source>
</evidence>
<comment type="similarity">
    <text evidence="1 6">Belongs to the MinC family.</text>
</comment>
<dbReference type="Pfam" id="PF03775">
    <property type="entry name" value="MinC_C"/>
    <property type="match status" value="1"/>
</dbReference>
<dbReference type="Proteomes" id="UP000824755">
    <property type="component" value="Chromosome"/>
</dbReference>
<evidence type="ECO:0000256" key="2">
    <source>
        <dbReference type="ARBA" id="ARBA00022618"/>
    </source>
</evidence>
<dbReference type="InterPro" id="IPR007874">
    <property type="entry name" value="MinC_N"/>
</dbReference>
<dbReference type="EMBL" id="CP080544">
    <property type="protein sequence ID" value="QYR53739.1"/>
    <property type="molecule type" value="Genomic_DNA"/>
</dbReference>
<dbReference type="InterPro" id="IPR016098">
    <property type="entry name" value="CAP/MinC_C"/>
</dbReference>
<dbReference type="RefSeq" id="WP_220380546.1">
    <property type="nucleotide sequence ID" value="NZ_CP080544.1"/>
</dbReference>
<protein>
    <recommendedName>
        <fullName evidence="6">Probable septum site-determining protein MinC</fullName>
    </recommendedName>
</protein>
<evidence type="ECO:0000313" key="11">
    <source>
        <dbReference type="Proteomes" id="UP000824755"/>
    </source>
</evidence>
<keyword evidence="3 6" id="KW-0717">Septation</keyword>
<dbReference type="InterPro" id="IPR013033">
    <property type="entry name" value="MinC"/>
</dbReference>
<organism evidence="10 11">
    <name type="scientific">Lysobacter soyae</name>
    <dbReference type="NCBI Taxonomy" id="2764185"/>
    <lineage>
        <taxon>Bacteria</taxon>
        <taxon>Pseudomonadati</taxon>
        <taxon>Pseudomonadota</taxon>
        <taxon>Gammaproteobacteria</taxon>
        <taxon>Lysobacterales</taxon>
        <taxon>Lysobacteraceae</taxon>
        <taxon>Lysobacter</taxon>
    </lineage>
</organism>
<keyword evidence="11" id="KW-1185">Reference proteome</keyword>
<evidence type="ECO:0000259" key="8">
    <source>
        <dbReference type="Pfam" id="PF03775"/>
    </source>
</evidence>
<evidence type="ECO:0000256" key="7">
    <source>
        <dbReference type="SAM" id="MobiDB-lite"/>
    </source>
</evidence>
<evidence type="ECO:0000256" key="5">
    <source>
        <dbReference type="ARBA" id="ARBA00025606"/>
    </source>
</evidence>
<dbReference type="Gene3D" id="3.30.70.260">
    <property type="match status" value="1"/>
</dbReference>
<gene>
    <name evidence="6 10" type="primary">minC</name>
    <name evidence="10" type="ORF">H8L67_04470</name>
</gene>
<dbReference type="PANTHER" id="PTHR34108">
    <property type="entry name" value="SEPTUM SITE-DETERMINING PROTEIN MINC"/>
    <property type="match status" value="1"/>
</dbReference>
<dbReference type="Pfam" id="PF05209">
    <property type="entry name" value="MinC_N"/>
    <property type="match status" value="1"/>
</dbReference>
<proteinExistence type="inferred from homology"/>
<comment type="function">
    <text evidence="5 6">Cell division inhibitor that blocks the formation of polar Z ring septums. Rapidly oscillates between the poles of the cell to destabilize FtsZ filaments that have formed before they mature into polar Z rings. Prevents FtsZ polymerization.</text>
</comment>
<dbReference type="SUPFAM" id="SSF63848">
    <property type="entry name" value="Cell-division inhibitor MinC, C-terminal domain"/>
    <property type="match status" value="1"/>
</dbReference>